<proteinExistence type="predicted"/>
<dbReference type="RefSeq" id="WP_354555087.1">
    <property type="nucleotide sequence ID" value="NZ_JBEPMB010000001.1"/>
</dbReference>
<accession>A0ABV2IVK8</accession>
<dbReference type="EMBL" id="JBEPMB010000001">
    <property type="protein sequence ID" value="MET3612523.1"/>
    <property type="molecule type" value="Genomic_DNA"/>
</dbReference>
<evidence type="ECO:0000313" key="1">
    <source>
        <dbReference type="EMBL" id="MET3612523.1"/>
    </source>
</evidence>
<organism evidence="1 2">
    <name type="scientific">Rhizobium aquaticum</name>
    <dbReference type="NCBI Taxonomy" id="1549636"/>
    <lineage>
        <taxon>Bacteria</taxon>
        <taxon>Pseudomonadati</taxon>
        <taxon>Pseudomonadota</taxon>
        <taxon>Alphaproteobacteria</taxon>
        <taxon>Hyphomicrobiales</taxon>
        <taxon>Rhizobiaceae</taxon>
        <taxon>Rhizobium/Agrobacterium group</taxon>
        <taxon>Rhizobium</taxon>
    </lineage>
</organism>
<protein>
    <recommendedName>
        <fullName evidence="3">Toxin-antitoxin system HicB family antitoxin</fullName>
    </recommendedName>
</protein>
<dbReference type="SUPFAM" id="SSF47598">
    <property type="entry name" value="Ribbon-helix-helix"/>
    <property type="match status" value="1"/>
</dbReference>
<evidence type="ECO:0000313" key="2">
    <source>
        <dbReference type="Proteomes" id="UP001549047"/>
    </source>
</evidence>
<sequence length="68" mass="7750">MNKIVLNLPGDLHDKVEALARANGVQLEEFYLNVTQAVVRDSEARKRMMDRAERGKGREEEGLALLRK</sequence>
<dbReference type="Proteomes" id="UP001549047">
    <property type="component" value="Unassembled WGS sequence"/>
</dbReference>
<evidence type="ECO:0008006" key="3">
    <source>
        <dbReference type="Google" id="ProtNLM"/>
    </source>
</evidence>
<dbReference type="InterPro" id="IPR010985">
    <property type="entry name" value="Ribbon_hlx_hlx"/>
</dbReference>
<keyword evidence="2" id="KW-1185">Reference proteome</keyword>
<gene>
    <name evidence="1" type="ORF">ABID16_000828</name>
</gene>
<reference evidence="1 2" key="1">
    <citation type="submission" date="2024-06" db="EMBL/GenBank/DDBJ databases">
        <title>Genomic Encyclopedia of Type Strains, Phase IV (KMG-IV): sequencing the most valuable type-strain genomes for metagenomic binning, comparative biology and taxonomic classification.</title>
        <authorList>
            <person name="Goeker M."/>
        </authorList>
    </citation>
    <scope>NUCLEOTIDE SEQUENCE [LARGE SCALE GENOMIC DNA]</scope>
    <source>
        <strain evidence="1 2">DSM 29780</strain>
    </source>
</reference>
<name>A0ABV2IVK8_9HYPH</name>
<comment type="caution">
    <text evidence="1">The sequence shown here is derived from an EMBL/GenBank/DDBJ whole genome shotgun (WGS) entry which is preliminary data.</text>
</comment>